<keyword evidence="7 11" id="KW-0256">Endoplasmic reticulum</keyword>
<feature type="transmembrane region" description="Helical" evidence="11">
    <location>
        <begin position="270"/>
        <end position="294"/>
    </location>
</feature>
<feature type="transmembrane region" description="Helical" evidence="11">
    <location>
        <begin position="70"/>
        <end position="90"/>
    </location>
</feature>
<evidence type="ECO:0000256" key="3">
    <source>
        <dbReference type="ARBA" id="ARBA00022502"/>
    </source>
</evidence>
<feature type="transmembrane region" description="Helical" evidence="11">
    <location>
        <begin position="142"/>
        <end position="159"/>
    </location>
</feature>
<feature type="transmembrane region" description="Helical" evidence="11">
    <location>
        <begin position="166"/>
        <end position="187"/>
    </location>
</feature>
<organism evidence="12 13">
    <name type="scientific">Clunio marinus</name>
    <dbReference type="NCBI Taxonomy" id="568069"/>
    <lineage>
        <taxon>Eukaryota</taxon>
        <taxon>Metazoa</taxon>
        <taxon>Ecdysozoa</taxon>
        <taxon>Arthropoda</taxon>
        <taxon>Hexapoda</taxon>
        <taxon>Insecta</taxon>
        <taxon>Pterygota</taxon>
        <taxon>Neoptera</taxon>
        <taxon>Endopterygota</taxon>
        <taxon>Diptera</taxon>
        <taxon>Nematocera</taxon>
        <taxon>Chironomoidea</taxon>
        <taxon>Chironomidae</taxon>
        <taxon>Clunio</taxon>
    </lineage>
</organism>
<feature type="transmembrane region" description="Helical" evidence="11">
    <location>
        <begin position="12"/>
        <end position="31"/>
    </location>
</feature>
<evidence type="ECO:0000256" key="1">
    <source>
        <dbReference type="ARBA" id="ARBA00004477"/>
    </source>
</evidence>
<gene>
    <name evidence="12" type="ORF">CLUMA_CG008475</name>
</gene>
<keyword evidence="8 11" id="KW-1133">Transmembrane helix</keyword>
<keyword evidence="9 11" id="KW-0472">Membrane</keyword>
<dbReference type="GO" id="GO:0005789">
    <property type="term" value="C:endoplasmic reticulum membrane"/>
    <property type="evidence" value="ECO:0007669"/>
    <property type="project" value="UniProtKB-SubCell"/>
</dbReference>
<evidence type="ECO:0000256" key="8">
    <source>
        <dbReference type="ARBA" id="ARBA00022989"/>
    </source>
</evidence>
<dbReference type="EMBL" id="CVRI01000040">
    <property type="protein sequence ID" value="CRK94987.1"/>
    <property type="molecule type" value="Genomic_DNA"/>
</dbReference>
<proteinExistence type="inferred from homology"/>
<comment type="pathway">
    <text evidence="2">Glycolipid biosynthesis; glycosylphosphatidylinositol-anchor biosynthesis.</text>
</comment>
<evidence type="ECO:0000256" key="6">
    <source>
        <dbReference type="ARBA" id="ARBA00022692"/>
    </source>
</evidence>
<comment type="similarity">
    <text evidence="10">Belongs to the glycosyltransferase 22 family. PIGZ subfamily.</text>
</comment>
<dbReference type="Pfam" id="PF03901">
    <property type="entry name" value="Glyco_transf_22"/>
    <property type="match status" value="1"/>
</dbReference>
<dbReference type="Proteomes" id="UP000183832">
    <property type="component" value="Unassembled WGS sequence"/>
</dbReference>
<name>A0A1J1I468_9DIPT</name>
<dbReference type="GO" id="GO:0006506">
    <property type="term" value="P:GPI anchor biosynthetic process"/>
    <property type="evidence" value="ECO:0007669"/>
    <property type="project" value="UniProtKB-KW"/>
</dbReference>
<evidence type="ECO:0000256" key="4">
    <source>
        <dbReference type="ARBA" id="ARBA00022676"/>
    </source>
</evidence>
<dbReference type="InterPro" id="IPR005599">
    <property type="entry name" value="GPI_mannosylTrfase"/>
</dbReference>
<sequence length="674" mass="78780">MKNINKYTKIKNFSLLTYYALVVIRIVLVFIPQYGYIHPDEFFQTSEVISGETFQLEATRTWEFNTTMPIRSYAIPFFYLRIPMAIFRIFSTFSRIILNFDLLSSYTLLVFPRVIMCILSFVNDFSVFKICSLYNLKYDIRLMALASSGVMLTFGIRSFSNSVEMLLCSLLLYFVSDSMILSNTVIYQKEYLEEKYEKAKKVGERVKYFKMKMSLPQHSYNNFAILSTICIVGIFNRPTFMLFGFPTIFHWMIRGFGTRSVTFFDFNIRMLLFIISGLPTLFVIIIIDSLYYGYLSLAQIYIMDVKIESFLVTPVNFFRYNLIPENTAKHGEHPKWLHMLINIPLLYNVLGIIAVFTFGSMFYKFCKKEFNNLPHSQSFVSLMTSAVFAPVLLLSLFNHQEPRFIIPITVPLIMLHAPKLITGINVTSFLKESKWNVAKFLSNYIDITISGKIILRLWFLANVMFTLFFGFIHQAGVVQLADYFSKYHQMQPSSKQIHLVTSHIYKLPESLLILPHASSLYTNPQTGQTYKMKRRFFIHEYGGLKMEEMFKKTKLLSDVAENRMTTKNINYDLFVAVPTSKAFELNQIFHKHRGIFSFKEERIFYPHLSTEAFPNIHQVFHPCEIDIVDENEFDEQCVEDEVLLSSAVWTRKFTSIAQQFGLVVYKIEVKHKSF</sequence>
<dbReference type="GO" id="GO:0000026">
    <property type="term" value="F:alpha-1,2-mannosyltransferase activity"/>
    <property type="evidence" value="ECO:0007669"/>
    <property type="project" value="TreeGrafter"/>
</dbReference>
<dbReference type="AlphaFoldDB" id="A0A1J1I468"/>
<evidence type="ECO:0000256" key="5">
    <source>
        <dbReference type="ARBA" id="ARBA00022679"/>
    </source>
</evidence>
<feature type="transmembrane region" description="Helical" evidence="11">
    <location>
        <begin position="453"/>
        <end position="472"/>
    </location>
</feature>
<protein>
    <recommendedName>
        <fullName evidence="11">Mannosyltransferase</fullName>
        <ecNumber evidence="11">2.4.1.-</ecNumber>
    </recommendedName>
</protein>
<feature type="transmembrane region" description="Helical" evidence="11">
    <location>
        <begin position="223"/>
        <end position="249"/>
    </location>
</feature>
<keyword evidence="6 11" id="KW-0812">Transmembrane</keyword>
<dbReference type="STRING" id="568069.A0A1J1I468"/>
<feature type="transmembrane region" description="Helical" evidence="11">
    <location>
        <begin position="345"/>
        <end position="366"/>
    </location>
</feature>
<evidence type="ECO:0000313" key="12">
    <source>
        <dbReference type="EMBL" id="CRK94987.1"/>
    </source>
</evidence>
<dbReference type="PANTHER" id="PTHR22760:SF3">
    <property type="entry name" value="GPI MANNOSYLTRANSFERASE 4"/>
    <property type="match status" value="1"/>
</dbReference>
<feature type="transmembrane region" description="Helical" evidence="11">
    <location>
        <begin position="404"/>
        <end position="430"/>
    </location>
</feature>
<evidence type="ECO:0000256" key="7">
    <source>
        <dbReference type="ARBA" id="ARBA00022824"/>
    </source>
</evidence>
<reference evidence="12 13" key="1">
    <citation type="submission" date="2015-04" db="EMBL/GenBank/DDBJ databases">
        <authorList>
            <person name="Syromyatnikov M.Y."/>
            <person name="Popov V.N."/>
        </authorList>
    </citation>
    <scope>NUCLEOTIDE SEQUENCE [LARGE SCALE GENOMIC DNA]</scope>
</reference>
<dbReference type="OrthoDB" id="10066429at2759"/>
<evidence type="ECO:0000256" key="9">
    <source>
        <dbReference type="ARBA" id="ARBA00023136"/>
    </source>
</evidence>
<keyword evidence="5" id="KW-0808">Transferase</keyword>
<evidence type="ECO:0000256" key="2">
    <source>
        <dbReference type="ARBA" id="ARBA00004687"/>
    </source>
</evidence>
<feature type="transmembrane region" description="Helical" evidence="11">
    <location>
        <begin position="378"/>
        <end position="398"/>
    </location>
</feature>
<dbReference type="EC" id="2.4.1.-" evidence="11"/>
<keyword evidence="13" id="KW-1185">Reference proteome</keyword>
<feature type="transmembrane region" description="Helical" evidence="11">
    <location>
        <begin position="102"/>
        <end position="122"/>
    </location>
</feature>
<keyword evidence="3" id="KW-0337">GPI-anchor biosynthesis</keyword>
<accession>A0A1J1I468</accession>
<evidence type="ECO:0000313" key="13">
    <source>
        <dbReference type="Proteomes" id="UP000183832"/>
    </source>
</evidence>
<comment type="subcellular location">
    <subcellularLocation>
        <location evidence="1 11">Endoplasmic reticulum membrane</location>
        <topology evidence="1 11">Multi-pass membrane protein</topology>
    </subcellularLocation>
</comment>
<evidence type="ECO:0000256" key="10">
    <source>
        <dbReference type="ARBA" id="ARBA00038466"/>
    </source>
</evidence>
<keyword evidence="4 11" id="KW-0328">Glycosyltransferase</keyword>
<evidence type="ECO:0000256" key="11">
    <source>
        <dbReference type="RuleBase" id="RU363075"/>
    </source>
</evidence>
<dbReference type="PANTHER" id="PTHR22760">
    <property type="entry name" value="GLYCOSYLTRANSFERASE"/>
    <property type="match status" value="1"/>
</dbReference>